<feature type="transmembrane region" description="Helical" evidence="1">
    <location>
        <begin position="12"/>
        <end position="36"/>
    </location>
</feature>
<keyword evidence="1" id="KW-0472">Membrane</keyword>
<feature type="domain" description="Low-salt glycan biosynthesis hexosyltransferase Agl6 C-terminal transmembrane region" evidence="2">
    <location>
        <begin position="2"/>
        <end position="73"/>
    </location>
</feature>
<feature type="transmembrane region" description="Helical" evidence="1">
    <location>
        <begin position="48"/>
        <end position="73"/>
    </location>
</feature>
<dbReference type="Proteomes" id="UP000319931">
    <property type="component" value="Unassembled WGS sequence"/>
</dbReference>
<evidence type="ECO:0000259" key="2">
    <source>
        <dbReference type="Pfam" id="PF26629"/>
    </source>
</evidence>
<evidence type="ECO:0000313" key="4">
    <source>
        <dbReference type="Proteomes" id="UP000319931"/>
    </source>
</evidence>
<dbReference type="AlphaFoldDB" id="A0A502G0Y5"/>
<gene>
    <name evidence="3" type="ORF">EAH76_09055</name>
</gene>
<evidence type="ECO:0000313" key="3">
    <source>
        <dbReference type="EMBL" id="TPG54763.1"/>
    </source>
</evidence>
<keyword evidence="1" id="KW-0812">Transmembrane</keyword>
<dbReference type="RefSeq" id="WP_161989003.1">
    <property type="nucleotide sequence ID" value="NZ_RCZC01000002.1"/>
</dbReference>
<comment type="caution">
    <text evidence="3">The sequence shown here is derived from an EMBL/GenBank/DDBJ whole genome shotgun (WGS) entry which is preliminary data.</text>
</comment>
<keyword evidence="1" id="KW-1133">Transmembrane helix</keyword>
<reference evidence="3 4" key="1">
    <citation type="journal article" date="2019" name="Environ. Microbiol.">
        <title>Species interactions and distinct microbial communities in high Arctic permafrost affected cryosols are associated with the CH4 and CO2 gas fluxes.</title>
        <authorList>
            <person name="Altshuler I."/>
            <person name="Hamel J."/>
            <person name="Turney S."/>
            <person name="Magnuson E."/>
            <person name="Levesque R."/>
            <person name="Greer C."/>
            <person name="Whyte L.G."/>
        </authorList>
    </citation>
    <scope>NUCLEOTIDE SEQUENCE [LARGE SCALE GENOMIC DNA]</scope>
    <source>
        <strain evidence="3 4">E6.1</strain>
    </source>
</reference>
<dbReference type="EMBL" id="RCZC01000002">
    <property type="protein sequence ID" value="TPG54763.1"/>
    <property type="molecule type" value="Genomic_DNA"/>
</dbReference>
<name>A0A502G0Y5_9SPHN</name>
<keyword evidence="4" id="KW-1185">Reference proteome</keyword>
<evidence type="ECO:0000256" key="1">
    <source>
        <dbReference type="SAM" id="Phobius"/>
    </source>
</evidence>
<protein>
    <recommendedName>
        <fullName evidence="2">Low-salt glycan biosynthesis hexosyltransferase Agl6 C-terminal transmembrane region domain-containing protein</fullName>
    </recommendedName>
</protein>
<dbReference type="InterPro" id="IPR058718">
    <property type="entry name" value="Agl6_TM_C"/>
</dbReference>
<proteinExistence type="predicted"/>
<accession>A0A502G0Y5</accession>
<organism evidence="3 4">
    <name type="scientific">Sphingomonas glacialis</name>
    <dbReference type="NCBI Taxonomy" id="658225"/>
    <lineage>
        <taxon>Bacteria</taxon>
        <taxon>Pseudomonadati</taxon>
        <taxon>Pseudomonadota</taxon>
        <taxon>Alphaproteobacteria</taxon>
        <taxon>Sphingomonadales</taxon>
        <taxon>Sphingomonadaceae</taxon>
        <taxon>Sphingomonas</taxon>
    </lineage>
</organism>
<sequence>MLTRHARALTLETMLIAGTAMILVSLIGLLGIGTYWHSSGFAALPNTLPLVLAALIGAVGAQNVLGGFLLAIIAGHEAKFMRAEQIGLLPFVWWAKHARGTLKS</sequence>
<dbReference type="Pfam" id="PF26629">
    <property type="entry name" value="GT2_TM_C"/>
    <property type="match status" value="1"/>
</dbReference>